<dbReference type="WBParaSite" id="RSKR_0000812100.1">
    <property type="protein sequence ID" value="RSKR_0000812100.1"/>
    <property type="gene ID" value="RSKR_0000812100"/>
</dbReference>
<evidence type="ECO:0000313" key="1">
    <source>
        <dbReference type="Proteomes" id="UP000095286"/>
    </source>
</evidence>
<name>A0AC35U6A8_9BILA</name>
<reference evidence="2" key="1">
    <citation type="submission" date="2016-11" db="UniProtKB">
        <authorList>
            <consortium name="WormBaseParasite"/>
        </authorList>
    </citation>
    <scope>IDENTIFICATION</scope>
    <source>
        <strain evidence="2">KR3021</strain>
    </source>
</reference>
<sequence>MTSQGGAAVISEDEIHWTFSQIKGTSNDTAPPEADIISAVQFSDDGELLATGDKGGRLVIFQRDQSGKFVKGVRSSEYNVYSTFQSHEPEFDYLKSLEIEEKINQIKWLKKRNAANFLIATNDKTIKLWKLSEREKRVQDGDWNVCQTTGQQLFNGSLKIPRLQQMELVVEASPRRVYANAHTYHINSISVSADQVSFISADDLRINLWHHEYTNQTFNIVDIKPNNMEELTEVITVAEFHPENDHQFVYTSSKGTIRLCDMRDNALCDVHSKLFEEPEDISKRSFFSEIISSISDAKFSHNGRYLLTRDYLTVKIWDLNMEREPVETYHVHDHLRAKLCQLYENDCIFDKFECAWSGDDKHILTGSYGNIFRTFLRSNGVESTYVAANSADRPRLALTSRHIPSQNSYRYLSETEANNLNFQRKILHLDWHSKENIVALAASNNLFIFQGTVQR</sequence>
<dbReference type="Proteomes" id="UP000095286">
    <property type="component" value="Unplaced"/>
</dbReference>
<organism evidence="1 2">
    <name type="scientific">Rhabditophanes sp. KR3021</name>
    <dbReference type="NCBI Taxonomy" id="114890"/>
    <lineage>
        <taxon>Eukaryota</taxon>
        <taxon>Metazoa</taxon>
        <taxon>Ecdysozoa</taxon>
        <taxon>Nematoda</taxon>
        <taxon>Chromadorea</taxon>
        <taxon>Rhabditida</taxon>
        <taxon>Tylenchina</taxon>
        <taxon>Panagrolaimomorpha</taxon>
        <taxon>Strongyloidoidea</taxon>
        <taxon>Alloionematidae</taxon>
        <taxon>Rhabditophanes</taxon>
    </lineage>
</organism>
<accession>A0AC35U6A8</accession>
<evidence type="ECO:0000313" key="2">
    <source>
        <dbReference type="WBParaSite" id="RSKR_0000812100.1"/>
    </source>
</evidence>
<protein>
    <submittedName>
        <fullName evidence="2">Serine/threonine-protein phosphatase 2A 55 kDa regulatory subunit B</fullName>
    </submittedName>
</protein>
<proteinExistence type="predicted"/>